<dbReference type="InterPro" id="IPR018060">
    <property type="entry name" value="HTH_AraC"/>
</dbReference>
<gene>
    <name evidence="7" type="ORF">H7B67_12765</name>
</gene>
<dbReference type="PANTHER" id="PTHR43280">
    <property type="entry name" value="ARAC-FAMILY TRANSCRIPTIONAL REGULATOR"/>
    <property type="match status" value="1"/>
</dbReference>
<dbReference type="InterPro" id="IPR009057">
    <property type="entry name" value="Homeodomain-like_sf"/>
</dbReference>
<evidence type="ECO:0000256" key="1">
    <source>
        <dbReference type="ARBA" id="ARBA00023015"/>
    </source>
</evidence>
<protein>
    <submittedName>
        <fullName evidence="7">Response regulator</fullName>
    </submittedName>
</protein>
<keyword evidence="3" id="KW-0804">Transcription</keyword>
<reference evidence="7 8" key="1">
    <citation type="submission" date="2020-08" db="EMBL/GenBank/DDBJ databases">
        <title>Cohnella phylogeny.</title>
        <authorList>
            <person name="Dunlap C."/>
        </authorList>
    </citation>
    <scope>NUCLEOTIDE SEQUENCE [LARGE SCALE GENOMIC DNA]</scope>
    <source>
        <strain evidence="7 8">DSM 25241</strain>
    </source>
</reference>
<dbReference type="Pfam" id="PF12833">
    <property type="entry name" value="HTH_18"/>
    <property type="match status" value="1"/>
</dbReference>
<evidence type="ECO:0000313" key="7">
    <source>
        <dbReference type="EMBL" id="MBB6634985.1"/>
    </source>
</evidence>
<dbReference type="InterPro" id="IPR018062">
    <property type="entry name" value="HTH_AraC-typ_CS"/>
</dbReference>
<dbReference type="InterPro" id="IPR001789">
    <property type="entry name" value="Sig_transdc_resp-reg_receiver"/>
</dbReference>
<name>A0A841SXR4_9BACL</name>
<evidence type="ECO:0000256" key="3">
    <source>
        <dbReference type="ARBA" id="ARBA00023163"/>
    </source>
</evidence>
<dbReference type="PROSITE" id="PS00041">
    <property type="entry name" value="HTH_ARAC_FAMILY_1"/>
    <property type="match status" value="1"/>
</dbReference>
<dbReference type="SUPFAM" id="SSF46689">
    <property type="entry name" value="Homeodomain-like"/>
    <property type="match status" value="2"/>
</dbReference>
<evidence type="ECO:0000259" key="5">
    <source>
        <dbReference type="PROSITE" id="PS01124"/>
    </source>
</evidence>
<accession>A0A841SXR4</accession>
<dbReference type="PROSITE" id="PS50110">
    <property type="entry name" value="RESPONSE_REGULATORY"/>
    <property type="match status" value="1"/>
</dbReference>
<dbReference type="SMART" id="SM00342">
    <property type="entry name" value="HTH_ARAC"/>
    <property type="match status" value="1"/>
</dbReference>
<dbReference type="EMBL" id="JACJVQ010000008">
    <property type="protein sequence ID" value="MBB6634985.1"/>
    <property type="molecule type" value="Genomic_DNA"/>
</dbReference>
<keyword evidence="1" id="KW-0805">Transcription regulation</keyword>
<comment type="caution">
    <text evidence="7">The sequence shown here is derived from an EMBL/GenBank/DDBJ whole genome shotgun (WGS) entry which is preliminary data.</text>
</comment>
<evidence type="ECO:0000256" key="4">
    <source>
        <dbReference type="PROSITE-ProRule" id="PRU00169"/>
    </source>
</evidence>
<dbReference type="InterPro" id="IPR011006">
    <property type="entry name" value="CheY-like_superfamily"/>
</dbReference>
<evidence type="ECO:0000313" key="8">
    <source>
        <dbReference type="Proteomes" id="UP000535838"/>
    </source>
</evidence>
<keyword evidence="8" id="KW-1185">Reference proteome</keyword>
<proteinExistence type="predicted"/>
<evidence type="ECO:0000256" key="2">
    <source>
        <dbReference type="ARBA" id="ARBA00023125"/>
    </source>
</evidence>
<dbReference type="PROSITE" id="PS01124">
    <property type="entry name" value="HTH_ARAC_FAMILY_2"/>
    <property type="match status" value="1"/>
</dbReference>
<dbReference type="InterPro" id="IPR020449">
    <property type="entry name" value="Tscrpt_reg_AraC-type_HTH"/>
</dbReference>
<sequence>MNTILLVDDDDYVLDGLLRHIPWQDIGVRIIGTAGDGAEGLRKYRELKPDIVITDIYMPEMDGFQLTEAIHAIDESVPIVILSGYDDFANARKAMSSGIQHFLLKPPSLAEIEFVVREVVQQLNESRERDTLLSSYFRQQAIVRRTMREAFARDLLTTRYRPEELPGQRIAFMGLPDNAVVQALTLSLVRSNSSSARDEREWQLLRFGTGNIVRELLETRLESQPGLSALALEYTDTDFVVVFLGDMEESSYPLPFLTKLSEELVGHILQYMKLSVLAGLGLAKNGYHRLIDSYLESLQAVEKAEMNEWNRVYAYSESAVPEPERNVPLEAVRNLHDAIFQKRWQQVEGQWKRLAGDLACGGFPLPVLTGICAGIMSAMWTASSLADSSKLGSEEEGLEAHLLRLSRCGSSSMLLERMDDAMSRMLERSQEELHGKKSHALVDRVIREFIEKGYDQEITLEQIAASLHVNRNYLSQLFKKVTGEPFVTYFNKYRIQKAKELIRTGKYMVYEISEMVGFRNSTYFSQVFKSITGYSPSEFER</sequence>
<dbReference type="GO" id="GO:0043565">
    <property type="term" value="F:sequence-specific DNA binding"/>
    <property type="evidence" value="ECO:0007669"/>
    <property type="project" value="InterPro"/>
</dbReference>
<feature type="domain" description="Response regulatory" evidence="6">
    <location>
        <begin position="3"/>
        <end position="120"/>
    </location>
</feature>
<dbReference type="GO" id="GO:0003700">
    <property type="term" value="F:DNA-binding transcription factor activity"/>
    <property type="evidence" value="ECO:0007669"/>
    <property type="project" value="InterPro"/>
</dbReference>
<dbReference type="GO" id="GO:0000160">
    <property type="term" value="P:phosphorelay signal transduction system"/>
    <property type="evidence" value="ECO:0007669"/>
    <property type="project" value="InterPro"/>
</dbReference>
<dbReference type="PRINTS" id="PR00032">
    <property type="entry name" value="HTHARAC"/>
</dbReference>
<keyword evidence="4" id="KW-0597">Phosphoprotein</keyword>
<dbReference type="SUPFAM" id="SSF52172">
    <property type="entry name" value="CheY-like"/>
    <property type="match status" value="1"/>
</dbReference>
<dbReference type="Gene3D" id="1.10.10.60">
    <property type="entry name" value="Homeodomain-like"/>
    <property type="match status" value="2"/>
</dbReference>
<keyword evidence="2" id="KW-0238">DNA-binding</keyword>
<dbReference type="CDD" id="cd17536">
    <property type="entry name" value="REC_YesN-like"/>
    <property type="match status" value="1"/>
</dbReference>
<organism evidence="7 8">
    <name type="scientific">Cohnella thailandensis</name>
    <dbReference type="NCBI Taxonomy" id="557557"/>
    <lineage>
        <taxon>Bacteria</taxon>
        <taxon>Bacillati</taxon>
        <taxon>Bacillota</taxon>
        <taxon>Bacilli</taxon>
        <taxon>Bacillales</taxon>
        <taxon>Paenibacillaceae</taxon>
        <taxon>Cohnella</taxon>
    </lineage>
</organism>
<dbReference type="SMART" id="SM00448">
    <property type="entry name" value="REC"/>
    <property type="match status" value="1"/>
</dbReference>
<dbReference type="AlphaFoldDB" id="A0A841SXR4"/>
<feature type="modified residue" description="4-aspartylphosphate" evidence="4">
    <location>
        <position position="55"/>
    </location>
</feature>
<dbReference type="RefSeq" id="WP_185120203.1">
    <property type="nucleotide sequence ID" value="NZ_JACJVQ010000008.1"/>
</dbReference>
<dbReference type="Pfam" id="PF00072">
    <property type="entry name" value="Response_reg"/>
    <property type="match status" value="1"/>
</dbReference>
<dbReference type="PANTHER" id="PTHR43280:SF28">
    <property type="entry name" value="HTH-TYPE TRANSCRIPTIONAL ACTIVATOR RHAS"/>
    <property type="match status" value="1"/>
</dbReference>
<dbReference type="Gene3D" id="3.40.50.2300">
    <property type="match status" value="1"/>
</dbReference>
<dbReference type="Proteomes" id="UP000535838">
    <property type="component" value="Unassembled WGS sequence"/>
</dbReference>
<feature type="domain" description="HTH araC/xylS-type" evidence="5">
    <location>
        <begin position="444"/>
        <end position="541"/>
    </location>
</feature>
<evidence type="ECO:0000259" key="6">
    <source>
        <dbReference type="PROSITE" id="PS50110"/>
    </source>
</evidence>